<dbReference type="PROSITE" id="PS00840">
    <property type="entry name" value="SUMT_2"/>
    <property type="match status" value="1"/>
</dbReference>
<dbReference type="InterPro" id="IPR035996">
    <property type="entry name" value="4pyrrol_Methylase_sf"/>
</dbReference>
<keyword evidence="8" id="KW-0520">NAD</keyword>
<dbReference type="InterPro" id="IPR036291">
    <property type="entry name" value="NAD(P)-bd_dom_sf"/>
</dbReference>
<dbReference type="GO" id="GO:0051266">
    <property type="term" value="F:sirohydrochlorin ferrochelatase activity"/>
    <property type="evidence" value="ECO:0007669"/>
    <property type="project" value="InterPro"/>
</dbReference>
<protein>
    <submittedName>
        <fullName evidence="17">Siroheme synthase</fullName>
    </submittedName>
</protein>
<keyword evidence="7" id="KW-0560">Oxidoreductase</keyword>
<dbReference type="Gene3D" id="3.40.50.720">
    <property type="entry name" value="NAD(P)-binding Rossmann-like Domain"/>
    <property type="match status" value="1"/>
</dbReference>
<name>A0A8J2YI46_9RHOB</name>
<dbReference type="InterPro" id="IPR006366">
    <property type="entry name" value="CobA/CysG_C"/>
</dbReference>
<evidence type="ECO:0000256" key="6">
    <source>
        <dbReference type="ARBA" id="ARBA00022691"/>
    </source>
</evidence>
<evidence type="ECO:0000256" key="2">
    <source>
        <dbReference type="ARBA" id="ARBA00005879"/>
    </source>
</evidence>
<dbReference type="NCBIfam" id="TIGR01470">
    <property type="entry name" value="cysG_Nterm"/>
    <property type="match status" value="1"/>
</dbReference>
<sequence>MDTTFRKPAEAAPARMGPLAVLPVFLTLEGRRVLVAGGSDAAAWKAELTAAAGARVEVFAAGPGQVMAKLEEAGTLRIIRRNWTEADIDGAAIAICDAEDEAEAAAFAAAACTVGARWNVIDKPDFCDFQFGSIVNRSPVVIGISTAGAAPIIGQNLRRRIEAMLPQTLSTWAALALRIRQRTLDLLKPGAERRLFWERFSDLAFSRTVADEASAEALIMAAQASAKAPGHVTIVGAGPGDAEYLTIKAMRALQAADVILFDDLVSTEVLELARREAKRMMVGKRGGKLSCRQDDINALMVRAALAGKHVVRLKSGDPMIFGRAGEEIAELSAAGIPVDVVPGISAAFGLAARLGVSLTHRDHAQSVRFVTGHARDGSLPKNLDWKGLADPATTLVVYMGAGTSRLLASRLIAEGLSGGTPVVVAEAVSRPEEAIRAMTLGALAEQGAALGAAPVLIGIGRCFAEARAASRGEAALQIFSHCA</sequence>
<evidence type="ECO:0000259" key="16">
    <source>
        <dbReference type="Pfam" id="PF00590"/>
    </source>
</evidence>
<evidence type="ECO:0000256" key="10">
    <source>
        <dbReference type="ARBA" id="ARBA00023244"/>
    </source>
</evidence>
<comment type="pathway">
    <text evidence="1">Porphyrin-containing compound metabolism; siroheme biosynthesis; sirohydrochlorin from precorrin-2: step 1/1.</text>
</comment>
<evidence type="ECO:0000256" key="1">
    <source>
        <dbReference type="ARBA" id="ARBA00005010"/>
    </source>
</evidence>
<dbReference type="NCBIfam" id="TIGR01469">
    <property type="entry name" value="cobA_cysG_Cterm"/>
    <property type="match status" value="1"/>
</dbReference>
<reference evidence="17" key="2">
    <citation type="submission" date="2020-09" db="EMBL/GenBank/DDBJ databases">
        <authorList>
            <person name="Sun Q."/>
            <person name="Sedlacek I."/>
        </authorList>
    </citation>
    <scope>NUCLEOTIDE SEQUENCE</scope>
    <source>
        <strain evidence="17">CCM 7684</strain>
    </source>
</reference>
<dbReference type="Gene3D" id="3.30.950.10">
    <property type="entry name" value="Methyltransferase, Cobalt-precorrin-4 Transmethylase, Domain 2"/>
    <property type="match status" value="1"/>
</dbReference>
<evidence type="ECO:0000313" key="18">
    <source>
        <dbReference type="Proteomes" id="UP000602745"/>
    </source>
</evidence>
<dbReference type="UniPathway" id="UPA00262">
    <property type="reaction ID" value="UER00211"/>
</dbReference>
<dbReference type="PANTHER" id="PTHR45790">
    <property type="entry name" value="SIROHEME SYNTHASE-RELATED"/>
    <property type="match status" value="1"/>
</dbReference>
<dbReference type="Pfam" id="PF00590">
    <property type="entry name" value="TP_methylase"/>
    <property type="match status" value="1"/>
</dbReference>
<dbReference type="GO" id="GO:0043115">
    <property type="term" value="F:precorrin-2 dehydrogenase activity"/>
    <property type="evidence" value="ECO:0007669"/>
    <property type="project" value="UniProtKB-EC"/>
</dbReference>
<dbReference type="AlphaFoldDB" id="A0A8J2YI46"/>
<dbReference type="Gene3D" id="3.30.160.110">
    <property type="entry name" value="Siroheme synthase, domain 2"/>
    <property type="match status" value="1"/>
</dbReference>
<evidence type="ECO:0000256" key="15">
    <source>
        <dbReference type="RuleBase" id="RU003960"/>
    </source>
</evidence>
<dbReference type="InterPro" id="IPR000878">
    <property type="entry name" value="4pyrrol_Mease"/>
</dbReference>
<dbReference type="SUPFAM" id="SSF51735">
    <property type="entry name" value="NAD(P)-binding Rossmann-fold domains"/>
    <property type="match status" value="1"/>
</dbReference>
<evidence type="ECO:0000256" key="14">
    <source>
        <dbReference type="PIRSR" id="PIRSR036426-1"/>
    </source>
</evidence>
<comment type="similarity">
    <text evidence="2 15">Belongs to the precorrin methyltransferase family.</text>
</comment>
<comment type="catalytic activity">
    <reaction evidence="13">
        <text>precorrin-2 + NAD(+) = sirohydrochlorin + NADH + 2 H(+)</text>
        <dbReference type="Rhea" id="RHEA:15613"/>
        <dbReference type="ChEBI" id="CHEBI:15378"/>
        <dbReference type="ChEBI" id="CHEBI:57540"/>
        <dbReference type="ChEBI" id="CHEBI:57945"/>
        <dbReference type="ChEBI" id="CHEBI:58351"/>
        <dbReference type="ChEBI" id="CHEBI:58827"/>
        <dbReference type="EC" id="1.3.1.76"/>
    </reaction>
</comment>
<dbReference type="SUPFAM" id="SSF75615">
    <property type="entry name" value="Siroheme synthase middle domains-like"/>
    <property type="match status" value="1"/>
</dbReference>
<gene>
    <name evidence="17" type="primary">cysG</name>
    <name evidence="17" type="ORF">GCM10007276_21990</name>
</gene>
<dbReference type="NCBIfam" id="NF007922">
    <property type="entry name" value="PRK10637.1"/>
    <property type="match status" value="1"/>
</dbReference>
<dbReference type="CDD" id="cd11642">
    <property type="entry name" value="SUMT"/>
    <property type="match status" value="1"/>
</dbReference>
<dbReference type="GO" id="GO:0019354">
    <property type="term" value="P:siroheme biosynthetic process"/>
    <property type="evidence" value="ECO:0007669"/>
    <property type="project" value="UniProtKB-UniPathway"/>
</dbReference>
<feature type="domain" description="Tetrapyrrole methylase" evidence="16">
    <location>
        <begin position="232"/>
        <end position="443"/>
    </location>
</feature>
<dbReference type="GO" id="GO:0051287">
    <property type="term" value="F:NAD binding"/>
    <property type="evidence" value="ECO:0007669"/>
    <property type="project" value="InterPro"/>
</dbReference>
<keyword evidence="11" id="KW-0511">Multifunctional enzyme</keyword>
<dbReference type="Pfam" id="PF13241">
    <property type="entry name" value="NAD_binding_7"/>
    <property type="match status" value="1"/>
</dbReference>
<keyword evidence="9" id="KW-0456">Lyase</keyword>
<evidence type="ECO:0000256" key="3">
    <source>
        <dbReference type="ARBA" id="ARBA00022573"/>
    </source>
</evidence>
<keyword evidence="4 15" id="KW-0489">Methyltransferase</keyword>
<dbReference type="FunFam" id="3.40.1010.10:FF:000001">
    <property type="entry name" value="Siroheme synthase"/>
    <property type="match status" value="1"/>
</dbReference>
<comment type="caution">
    <text evidence="17">The sequence shown here is derived from an EMBL/GenBank/DDBJ whole genome shotgun (WGS) entry which is preliminary data.</text>
</comment>
<evidence type="ECO:0000256" key="8">
    <source>
        <dbReference type="ARBA" id="ARBA00023027"/>
    </source>
</evidence>
<dbReference type="Gene3D" id="3.40.1010.10">
    <property type="entry name" value="Cobalt-precorrin-4 Transmethylase, Domain 1"/>
    <property type="match status" value="1"/>
</dbReference>
<dbReference type="InterPro" id="IPR003043">
    <property type="entry name" value="Uropor_MeTrfase_CS"/>
</dbReference>
<evidence type="ECO:0000256" key="5">
    <source>
        <dbReference type="ARBA" id="ARBA00022679"/>
    </source>
</evidence>
<keyword evidence="6" id="KW-0949">S-adenosyl-L-methionine</keyword>
<dbReference type="PROSITE" id="PS00839">
    <property type="entry name" value="SUMT_1"/>
    <property type="match status" value="1"/>
</dbReference>
<evidence type="ECO:0000256" key="11">
    <source>
        <dbReference type="ARBA" id="ARBA00023268"/>
    </source>
</evidence>
<dbReference type="InterPro" id="IPR014776">
    <property type="entry name" value="4pyrrole_Mease_sub2"/>
</dbReference>
<dbReference type="InterPro" id="IPR006367">
    <property type="entry name" value="Sirohaem_synthase_N"/>
</dbReference>
<dbReference type="RefSeq" id="WP_188409778.1">
    <property type="nucleotide sequence ID" value="NZ_BMCP01000002.1"/>
</dbReference>
<organism evidence="17 18">
    <name type="scientific">Agaricicola taiwanensis</name>
    <dbReference type="NCBI Taxonomy" id="591372"/>
    <lineage>
        <taxon>Bacteria</taxon>
        <taxon>Pseudomonadati</taxon>
        <taxon>Pseudomonadota</taxon>
        <taxon>Alphaproteobacteria</taxon>
        <taxon>Rhodobacterales</taxon>
        <taxon>Paracoccaceae</taxon>
        <taxon>Agaricicola</taxon>
    </lineage>
</organism>
<keyword evidence="3" id="KW-0169">Cobalamin biosynthesis</keyword>
<evidence type="ECO:0000256" key="13">
    <source>
        <dbReference type="ARBA" id="ARBA00047561"/>
    </source>
</evidence>
<proteinExistence type="inferred from homology"/>
<feature type="active site" description="Proton acceptor" evidence="14">
    <location>
        <position position="262"/>
    </location>
</feature>
<dbReference type="Proteomes" id="UP000602745">
    <property type="component" value="Unassembled WGS sequence"/>
</dbReference>
<evidence type="ECO:0000256" key="7">
    <source>
        <dbReference type="ARBA" id="ARBA00023002"/>
    </source>
</evidence>
<dbReference type="PANTHER" id="PTHR45790:SF3">
    <property type="entry name" value="S-ADENOSYL-L-METHIONINE-DEPENDENT UROPORPHYRINOGEN III METHYLTRANSFERASE, CHLOROPLASTIC"/>
    <property type="match status" value="1"/>
</dbReference>
<dbReference type="InterPro" id="IPR012409">
    <property type="entry name" value="Sirohaem_synth"/>
</dbReference>
<dbReference type="PIRSF" id="PIRSF036426">
    <property type="entry name" value="Sirohaem_synth"/>
    <property type="match status" value="1"/>
</dbReference>
<keyword evidence="18" id="KW-1185">Reference proteome</keyword>
<keyword evidence="10" id="KW-0627">Porphyrin biosynthesis</keyword>
<dbReference type="GO" id="GO:0032259">
    <property type="term" value="P:methylation"/>
    <property type="evidence" value="ECO:0007669"/>
    <property type="project" value="UniProtKB-KW"/>
</dbReference>
<dbReference type="InterPro" id="IPR050161">
    <property type="entry name" value="Siro_Cobalamin_biosynth"/>
</dbReference>
<evidence type="ECO:0000256" key="9">
    <source>
        <dbReference type="ARBA" id="ARBA00023239"/>
    </source>
</evidence>
<dbReference type="GO" id="GO:0009236">
    <property type="term" value="P:cobalamin biosynthetic process"/>
    <property type="evidence" value="ECO:0007669"/>
    <property type="project" value="UniProtKB-KW"/>
</dbReference>
<reference evidence="17" key="1">
    <citation type="journal article" date="2014" name="Int. J. Syst. Evol. Microbiol.">
        <title>Complete genome sequence of Corynebacterium casei LMG S-19264T (=DSM 44701T), isolated from a smear-ripened cheese.</title>
        <authorList>
            <consortium name="US DOE Joint Genome Institute (JGI-PGF)"/>
            <person name="Walter F."/>
            <person name="Albersmeier A."/>
            <person name="Kalinowski J."/>
            <person name="Ruckert C."/>
        </authorList>
    </citation>
    <scope>NUCLEOTIDE SEQUENCE</scope>
    <source>
        <strain evidence="17">CCM 7684</strain>
    </source>
</reference>
<dbReference type="NCBIfam" id="NF004790">
    <property type="entry name" value="PRK06136.1"/>
    <property type="match status" value="1"/>
</dbReference>
<feature type="active site" description="Proton donor" evidence="14">
    <location>
        <position position="284"/>
    </location>
</feature>
<dbReference type="InterPro" id="IPR014777">
    <property type="entry name" value="4pyrrole_Mease_sub1"/>
</dbReference>
<accession>A0A8J2YI46</accession>
<dbReference type="SUPFAM" id="SSF53790">
    <property type="entry name" value="Tetrapyrrole methylase"/>
    <property type="match status" value="1"/>
</dbReference>
<evidence type="ECO:0000256" key="12">
    <source>
        <dbReference type="ARBA" id="ARBA00025705"/>
    </source>
</evidence>
<evidence type="ECO:0000256" key="4">
    <source>
        <dbReference type="ARBA" id="ARBA00022603"/>
    </source>
</evidence>
<dbReference type="GO" id="GO:0004851">
    <property type="term" value="F:uroporphyrin-III C-methyltransferase activity"/>
    <property type="evidence" value="ECO:0007669"/>
    <property type="project" value="InterPro"/>
</dbReference>
<comment type="pathway">
    <text evidence="12">Porphyrin-containing compound metabolism; siroheme biosynthesis; precorrin-2 from uroporphyrinogen III: step 1/1.</text>
</comment>
<evidence type="ECO:0000313" key="17">
    <source>
        <dbReference type="EMBL" id="GGE44464.1"/>
    </source>
</evidence>
<dbReference type="EMBL" id="BMCP01000002">
    <property type="protein sequence ID" value="GGE44464.1"/>
    <property type="molecule type" value="Genomic_DNA"/>
</dbReference>
<keyword evidence="5 15" id="KW-0808">Transferase</keyword>